<name>A0A8S1HVA9_9PELO</name>
<dbReference type="GO" id="GO:0005737">
    <property type="term" value="C:cytoplasm"/>
    <property type="evidence" value="ECO:0007669"/>
    <property type="project" value="TreeGrafter"/>
</dbReference>
<protein>
    <recommendedName>
        <fullName evidence="3">GST C-terminal domain-containing protein</fullName>
    </recommendedName>
</protein>
<dbReference type="GO" id="GO:0005254">
    <property type="term" value="F:chloride channel activity"/>
    <property type="evidence" value="ECO:0007669"/>
    <property type="project" value="TreeGrafter"/>
</dbReference>
<dbReference type="SUPFAM" id="SSF47616">
    <property type="entry name" value="GST C-terminal domain-like"/>
    <property type="match status" value="1"/>
</dbReference>
<accession>A0A8S1HVA9</accession>
<dbReference type="GO" id="GO:0016324">
    <property type="term" value="C:apical plasma membrane"/>
    <property type="evidence" value="ECO:0007669"/>
    <property type="project" value="TreeGrafter"/>
</dbReference>
<organism evidence="1 2">
    <name type="scientific">Caenorhabditis auriculariae</name>
    <dbReference type="NCBI Taxonomy" id="2777116"/>
    <lineage>
        <taxon>Eukaryota</taxon>
        <taxon>Metazoa</taxon>
        <taxon>Ecdysozoa</taxon>
        <taxon>Nematoda</taxon>
        <taxon>Chromadorea</taxon>
        <taxon>Rhabditida</taxon>
        <taxon>Rhabditina</taxon>
        <taxon>Rhabditomorpha</taxon>
        <taxon>Rhabditoidea</taxon>
        <taxon>Rhabditidae</taxon>
        <taxon>Peloderinae</taxon>
        <taxon>Caenorhabditis</taxon>
    </lineage>
</organism>
<sequence>MCLTLLEPLHERLIGFIATPLHLHDSPCPMRRRIDVFTSKTMSRVTLWLRAGSDGVQVSGDPAGHHLFMRLLFHARHDASLKFDVKTVNDNRPPQDFKNTGLRKPPGLEVADEEPLQQVDDILNFIDRLQPVYKADMDAEDATADLFSKFAWYIKEVNHDPKSLNTELLRIEKHLEAHESRFLSGDELSHIDCLVLTRLHSIRIAAKELKNYEIPAELKLIWRYLRDGYAEEIFRISCPSDQEIVLHWSDRPDTPSVSPQRRAQLAREQVAFTFSIPH</sequence>
<dbReference type="AlphaFoldDB" id="A0A8S1HVA9"/>
<proteinExistence type="predicted"/>
<dbReference type="PANTHER" id="PTHR43920">
    <property type="entry name" value="CHLORIDE INTRACELLULAR CHANNEL, ISOFORM A"/>
    <property type="match status" value="1"/>
</dbReference>
<dbReference type="InterPro" id="IPR036282">
    <property type="entry name" value="Glutathione-S-Trfase_C_sf"/>
</dbReference>
<dbReference type="Gene3D" id="3.40.30.10">
    <property type="entry name" value="Glutaredoxin"/>
    <property type="match status" value="1"/>
</dbReference>
<reference evidence="1" key="1">
    <citation type="submission" date="2020-10" db="EMBL/GenBank/DDBJ databases">
        <authorList>
            <person name="Kikuchi T."/>
        </authorList>
    </citation>
    <scope>NUCLEOTIDE SEQUENCE</scope>
    <source>
        <strain evidence="1">NKZ352</strain>
    </source>
</reference>
<comment type="caution">
    <text evidence="1">The sequence shown here is derived from an EMBL/GenBank/DDBJ whole genome shotgun (WGS) entry which is preliminary data.</text>
</comment>
<dbReference type="Proteomes" id="UP000835052">
    <property type="component" value="Unassembled WGS sequence"/>
</dbReference>
<evidence type="ECO:0000313" key="1">
    <source>
        <dbReference type="EMBL" id="CAD6196998.1"/>
    </source>
</evidence>
<dbReference type="Gene3D" id="1.20.1050.10">
    <property type="match status" value="1"/>
</dbReference>
<gene>
    <name evidence="1" type="ORF">CAUJ_LOCUS12909</name>
</gene>
<dbReference type="PANTHER" id="PTHR43920:SF10">
    <property type="entry name" value="CHLORIDE INTRACELLULAR CHANNEL EXL-1"/>
    <property type="match status" value="1"/>
</dbReference>
<dbReference type="OrthoDB" id="1935530at2759"/>
<dbReference type="EMBL" id="CAJGYM010000083">
    <property type="protein sequence ID" value="CAD6196998.1"/>
    <property type="molecule type" value="Genomic_DNA"/>
</dbReference>
<evidence type="ECO:0008006" key="3">
    <source>
        <dbReference type="Google" id="ProtNLM"/>
    </source>
</evidence>
<evidence type="ECO:0000313" key="2">
    <source>
        <dbReference type="Proteomes" id="UP000835052"/>
    </source>
</evidence>
<keyword evidence="2" id="KW-1185">Reference proteome</keyword>